<dbReference type="Proteomes" id="UP000186218">
    <property type="component" value="Unassembled WGS sequence"/>
</dbReference>
<feature type="transmembrane region" description="Helical" evidence="2">
    <location>
        <begin position="90"/>
        <end position="112"/>
    </location>
</feature>
<proteinExistence type="predicted"/>
<feature type="compositionally biased region" description="Polar residues" evidence="1">
    <location>
        <begin position="1"/>
        <end position="10"/>
    </location>
</feature>
<feature type="transmembrane region" description="Helical" evidence="2">
    <location>
        <begin position="133"/>
        <end position="152"/>
    </location>
</feature>
<evidence type="ECO:0000256" key="2">
    <source>
        <dbReference type="SAM" id="Phobius"/>
    </source>
</evidence>
<feature type="transmembrane region" description="Helical" evidence="2">
    <location>
        <begin position="63"/>
        <end position="84"/>
    </location>
</feature>
<protein>
    <submittedName>
        <fullName evidence="3">TIGR02611 family protein</fullName>
    </submittedName>
</protein>
<organism evidence="3 4">
    <name type="scientific">Williamsia sterculiae</name>
    <dbReference type="NCBI Taxonomy" id="1344003"/>
    <lineage>
        <taxon>Bacteria</taxon>
        <taxon>Bacillati</taxon>
        <taxon>Actinomycetota</taxon>
        <taxon>Actinomycetes</taxon>
        <taxon>Mycobacteriales</taxon>
        <taxon>Nocardiaceae</taxon>
        <taxon>Williamsia</taxon>
    </lineage>
</organism>
<dbReference type="STRING" id="1344003.SAMN05445060_1280"/>
<dbReference type="InterPro" id="IPR019099">
    <property type="entry name" value="Uncharacterised_PGPGW_TM"/>
</dbReference>
<keyword evidence="4" id="KW-1185">Reference proteome</keyword>
<dbReference type="NCBIfam" id="TIGR02611">
    <property type="entry name" value="TIGR02611 family protein"/>
    <property type="match status" value="1"/>
</dbReference>
<dbReference type="Pfam" id="PF09656">
    <property type="entry name" value="PGPGW"/>
    <property type="match status" value="1"/>
</dbReference>
<accession>A0A1N7EG38</accession>
<keyword evidence="2" id="KW-0472">Membrane</keyword>
<evidence type="ECO:0000313" key="3">
    <source>
        <dbReference type="EMBL" id="SIR87047.1"/>
    </source>
</evidence>
<gene>
    <name evidence="3" type="ORF">SAMN05445060_1280</name>
</gene>
<dbReference type="EMBL" id="FTNT01000003">
    <property type="protein sequence ID" value="SIR87047.1"/>
    <property type="molecule type" value="Genomic_DNA"/>
</dbReference>
<name>A0A1N7EG38_9NOCA</name>
<dbReference type="RefSeq" id="WP_083709457.1">
    <property type="nucleotide sequence ID" value="NZ_FTNT01000003.1"/>
</dbReference>
<sequence length="176" mass="19360">MTENAESSTVRPDGGDQKYADTEQGGGRDTAGHGDAGDDPSSLLPAPLREQREKIRSHRTLNLAYRIAVGVIGTAVLVLGFVLIPYPGPGWVVVFVGLGILATEFSWAHRLLTFARAKYDAWMEWVKRQHWTVKLLLGLATFAIVLLTLWLLNALHLVAGWVGLDWAWLQSPIFGS</sequence>
<evidence type="ECO:0000256" key="1">
    <source>
        <dbReference type="SAM" id="MobiDB-lite"/>
    </source>
</evidence>
<dbReference type="InterPro" id="IPR013434">
    <property type="entry name" value="CHP02611"/>
</dbReference>
<reference evidence="3 4" key="1">
    <citation type="submission" date="2017-01" db="EMBL/GenBank/DDBJ databases">
        <authorList>
            <person name="Mah S.A."/>
            <person name="Swanson W.J."/>
            <person name="Moy G.W."/>
            <person name="Vacquier V.D."/>
        </authorList>
    </citation>
    <scope>NUCLEOTIDE SEQUENCE [LARGE SCALE GENOMIC DNA]</scope>
    <source>
        <strain evidence="3 4">CPCC 203464</strain>
    </source>
</reference>
<evidence type="ECO:0000313" key="4">
    <source>
        <dbReference type="Proteomes" id="UP000186218"/>
    </source>
</evidence>
<dbReference type="OrthoDB" id="3295542at2"/>
<keyword evidence="2" id="KW-1133">Transmembrane helix</keyword>
<keyword evidence="2" id="KW-0812">Transmembrane</keyword>
<feature type="region of interest" description="Disordered" evidence="1">
    <location>
        <begin position="1"/>
        <end position="45"/>
    </location>
</feature>
<dbReference type="AlphaFoldDB" id="A0A1N7EG38"/>